<sequence length="159" mass="18680">MKTLTLQTKTTMNHLLLKDSFDLFLLIEGEVTTFNTFSFNGRLKKEYLDELPKEEYSKWKALKGYCLSLIKGKKTPLNFRFIFTLSKKEIANFLIEYELSYDPSEVIGLYLNFHYENGQLNCTTGTSLKSFSLDKSIDHAWDHRALDYFYQLDIPFDIL</sequence>
<dbReference type="EMBL" id="JAMZFW010000013">
    <property type="protein sequence ID" value="MCP1102725.1"/>
    <property type="molecule type" value="Genomic_DNA"/>
</dbReference>
<dbReference type="InterPro" id="IPR043779">
    <property type="entry name" value="DUF5721"/>
</dbReference>
<keyword evidence="2" id="KW-1185">Reference proteome</keyword>
<protein>
    <submittedName>
        <fullName evidence="1">DUF5721 family protein</fullName>
    </submittedName>
</protein>
<evidence type="ECO:0000313" key="2">
    <source>
        <dbReference type="Proteomes" id="UP001523566"/>
    </source>
</evidence>
<comment type="caution">
    <text evidence="1">The sequence shown here is derived from an EMBL/GenBank/DDBJ whole genome shotgun (WGS) entry which is preliminary data.</text>
</comment>
<organism evidence="1 2">
    <name type="scientific">Aequitasia blattaphilus</name>
    <dbReference type="NCBI Taxonomy" id="2949332"/>
    <lineage>
        <taxon>Bacteria</taxon>
        <taxon>Bacillati</taxon>
        <taxon>Bacillota</taxon>
        <taxon>Clostridia</taxon>
        <taxon>Lachnospirales</taxon>
        <taxon>Lachnospiraceae</taxon>
        <taxon>Aequitasia</taxon>
    </lineage>
</organism>
<dbReference type="Pfam" id="PF18988">
    <property type="entry name" value="DUF5721"/>
    <property type="match status" value="1"/>
</dbReference>
<name>A0ABT1EA58_9FIRM</name>
<dbReference type="Proteomes" id="UP001523566">
    <property type="component" value="Unassembled WGS sequence"/>
</dbReference>
<proteinExistence type="predicted"/>
<dbReference type="RefSeq" id="WP_262066511.1">
    <property type="nucleotide sequence ID" value="NZ_JAMXOD010000013.1"/>
</dbReference>
<accession>A0ABT1EA58</accession>
<reference evidence="1 2" key="1">
    <citation type="journal article" date="2022" name="Genome Biol. Evol.">
        <title>Host diet, physiology and behaviors set the stage for Lachnospiraceae cladogenesis.</title>
        <authorList>
            <person name="Vera-Ponce De Leon A."/>
            <person name="Schneider M."/>
            <person name="Jahnes B.C."/>
            <person name="Sadowski V."/>
            <person name="Camuy-Velez L.A."/>
            <person name="Duan J."/>
            <person name="Sabree Z.L."/>
        </authorList>
    </citation>
    <scope>NUCLEOTIDE SEQUENCE [LARGE SCALE GENOMIC DNA]</scope>
    <source>
        <strain evidence="1 2">PAL113</strain>
    </source>
</reference>
<gene>
    <name evidence="1" type="ORF">NK125_09880</name>
</gene>
<evidence type="ECO:0000313" key="1">
    <source>
        <dbReference type="EMBL" id="MCP1102725.1"/>
    </source>
</evidence>